<dbReference type="PANTHER" id="PTHR23416">
    <property type="entry name" value="SIALIC ACID SYNTHASE-RELATED"/>
    <property type="match status" value="1"/>
</dbReference>
<organism evidence="4 5">
    <name type="scientific">Syntrophotalea carbinolica (strain DSM 2380 / NBRC 103641 / GraBd1)</name>
    <name type="common">Pelobacter carbinolicus</name>
    <dbReference type="NCBI Taxonomy" id="338963"/>
    <lineage>
        <taxon>Bacteria</taxon>
        <taxon>Pseudomonadati</taxon>
        <taxon>Thermodesulfobacteriota</taxon>
        <taxon>Desulfuromonadia</taxon>
        <taxon>Desulfuromonadales</taxon>
        <taxon>Syntrophotaleaceae</taxon>
        <taxon>Syntrophotalea</taxon>
    </lineage>
</organism>
<dbReference type="PANTHER" id="PTHR23416:SF23">
    <property type="entry name" value="ACETYLTRANSFERASE C18B11.09C-RELATED"/>
    <property type="match status" value="1"/>
</dbReference>
<dbReference type="GO" id="GO:0005829">
    <property type="term" value="C:cytosol"/>
    <property type="evidence" value="ECO:0007669"/>
    <property type="project" value="TreeGrafter"/>
</dbReference>
<dbReference type="Proteomes" id="UP000002534">
    <property type="component" value="Chromosome"/>
</dbReference>
<dbReference type="GO" id="GO:0008374">
    <property type="term" value="F:O-acyltransferase activity"/>
    <property type="evidence" value="ECO:0007669"/>
    <property type="project" value="TreeGrafter"/>
</dbReference>
<name>Q3A3L9_SYNC1</name>
<sequence length="176" mass="19446">MKHSLLLIYSYIVRVSTYFFPDIPFLMSFRGFLYSLGMKSSGRNFQVSSSALIRGLQFLSVGENVFVAHNCTILAGCSVSIGSNVLVGVGSVITDGNHSYKDKTGYRFGLSKRKPVVILQGSWIGGNCVVLPGSEFPQNSVLAANSTYRMRSDDENSLFSGNPAVFIKYFHREVKY</sequence>
<keyword evidence="3" id="KW-0812">Transmembrane</keyword>
<dbReference type="eggNOG" id="COG0110">
    <property type="taxonomic scope" value="Bacteria"/>
</dbReference>
<evidence type="ECO:0000256" key="2">
    <source>
        <dbReference type="ARBA" id="ARBA00022679"/>
    </source>
</evidence>
<reference evidence="4 5" key="2">
    <citation type="journal article" date="2012" name="BMC Genomics">
        <title>The genome of Pelobacter carbinolicus reveals surprising metabolic capabilities and physiological features.</title>
        <authorList>
            <person name="Aklujkar M."/>
            <person name="Haveman S.A."/>
            <person name="Didonato R.Jr."/>
            <person name="Chertkov O."/>
            <person name="Han C.S."/>
            <person name="Land M.L."/>
            <person name="Brown P."/>
            <person name="Lovley D.R."/>
        </authorList>
    </citation>
    <scope>NUCLEOTIDE SEQUENCE [LARGE SCALE GENOMIC DNA]</scope>
    <source>
        <strain evidence="5">DSM 2380 / NBRC 103641 / GraBd1</strain>
    </source>
</reference>
<keyword evidence="4" id="KW-0012">Acyltransferase</keyword>
<gene>
    <name evidence="4" type="ordered locus">Pcar_1797</name>
</gene>
<dbReference type="SUPFAM" id="SSF51161">
    <property type="entry name" value="Trimeric LpxA-like enzymes"/>
    <property type="match status" value="1"/>
</dbReference>
<evidence type="ECO:0000256" key="1">
    <source>
        <dbReference type="ARBA" id="ARBA00007274"/>
    </source>
</evidence>
<dbReference type="InterPro" id="IPR051159">
    <property type="entry name" value="Hexapeptide_acetyltransf"/>
</dbReference>
<protein>
    <submittedName>
        <fullName evidence="4">Acyltransferase, putative, left-handed parallel beta-helix hexapeptide repeat protein</fullName>
    </submittedName>
</protein>
<accession>Q3A3L9</accession>
<reference evidence="5" key="1">
    <citation type="submission" date="2005-10" db="EMBL/GenBank/DDBJ databases">
        <title>Complete sequence of Pelobacter carbinolicus DSM 2380.</title>
        <authorList>
            <person name="Copeland A."/>
            <person name="Lucas S."/>
            <person name="Lapidus A."/>
            <person name="Barry K."/>
            <person name="Detter J.C."/>
            <person name="Glavina T."/>
            <person name="Hammon N."/>
            <person name="Israni S."/>
            <person name="Pitluck S."/>
            <person name="Chertkov O."/>
            <person name="Schmutz J."/>
            <person name="Larimer F."/>
            <person name="Land M."/>
            <person name="Kyrpides N."/>
            <person name="Ivanova N."/>
            <person name="Richardson P."/>
        </authorList>
    </citation>
    <scope>NUCLEOTIDE SEQUENCE [LARGE SCALE GENOMIC DNA]</scope>
    <source>
        <strain evidence="5">DSM 2380 / NBRC 103641 / GraBd1</strain>
    </source>
</reference>
<keyword evidence="5" id="KW-1185">Reference proteome</keyword>
<keyword evidence="3" id="KW-0472">Membrane</keyword>
<feature type="transmembrane region" description="Helical" evidence="3">
    <location>
        <begin position="6"/>
        <end position="29"/>
    </location>
</feature>
<dbReference type="OrthoDB" id="9815592at2"/>
<proteinExistence type="inferred from homology"/>
<dbReference type="Gene3D" id="2.160.10.10">
    <property type="entry name" value="Hexapeptide repeat proteins"/>
    <property type="match status" value="1"/>
</dbReference>
<dbReference type="EMBL" id="CP000142">
    <property type="protein sequence ID" value="ABA89038.2"/>
    <property type="molecule type" value="Genomic_DNA"/>
</dbReference>
<dbReference type="RefSeq" id="WP_011341531.1">
    <property type="nucleotide sequence ID" value="NC_007498.2"/>
</dbReference>
<evidence type="ECO:0000313" key="5">
    <source>
        <dbReference type="Proteomes" id="UP000002534"/>
    </source>
</evidence>
<dbReference type="KEGG" id="pca:Pcar_1797"/>
<evidence type="ECO:0000256" key="3">
    <source>
        <dbReference type="SAM" id="Phobius"/>
    </source>
</evidence>
<comment type="similarity">
    <text evidence="1">Belongs to the transferase hexapeptide repeat family.</text>
</comment>
<dbReference type="AlphaFoldDB" id="Q3A3L9"/>
<dbReference type="HOGENOM" id="CLU_051638_7_3_7"/>
<dbReference type="InterPro" id="IPR011004">
    <property type="entry name" value="Trimer_LpxA-like_sf"/>
</dbReference>
<evidence type="ECO:0000313" key="4">
    <source>
        <dbReference type="EMBL" id="ABA89038.2"/>
    </source>
</evidence>
<dbReference type="STRING" id="338963.Pcar_1797"/>
<keyword evidence="2 4" id="KW-0808">Transferase</keyword>
<dbReference type="CDD" id="cd04647">
    <property type="entry name" value="LbH_MAT_like"/>
    <property type="match status" value="1"/>
</dbReference>
<keyword evidence="3" id="KW-1133">Transmembrane helix</keyword>